<name>X1E023_9ZZZZ</name>
<accession>X1E023</accession>
<organism evidence="1">
    <name type="scientific">marine sediment metagenome</name>
    <dbReference type="NCBI Taxonomy" id="412755"/>
    <lineage>
        <taxon>unclassified sequences</taxon>
        <taxon>metagenomes</taxon>
        <taxon>ecological metagenomes</taxon>
    </lineage>
</organism>
<proteinExistence type="predicted"/>
<sequence length="51" mass="6165">MPNGEPFVEPKPPWKPPVEWGERREWWEKQLEEYSKQAETPMEPRSVWGTP</sequence>
<reference evidence="1" key="1">
    <citation type="journal article" date="2014" name="Front. Microbiol.">
        <title>High frequency of phylogenetically diverse reductive dehalogenase-homologous genes in deep subseafloor sedimentary metagenomes.</title>
        <authorList>
            <person name="Kawai M."/>
            <person name="Futagami T."/>
            <person name="Toyoda A."/>
            <person name="Takaki Y."/>
            <person name="Nishi S."/>
            <person name="Hori S."/>
            <person name="Arai W."/>
            <person name="Tsubouchi T."/>
            <person name="Morono Y."/>
            <person name="Uchiyama I."/>
            <person name="Ito T."/>
            <person name="Fujiyama A."/>
            <person name="Inagaki F."/>
            <person name="Takami H."/>
        </authorList>
    </citation>
    <scope>NUCLEOTIDE SEQUENCE</scope>
    <source>
        <strain evidence="1">Expedition CK06-06</strain>
    </source>
</reference>
<comment type="caution">
    <text evidence="1">The sequence shown here is derived from an EMBL/GenBank/DDBJ whole genome shotgun (WGS) entry which is preliminary data.</text>
</comment>
<feature type="non-terminal residue" evidence="1">
    <location>
        <position position="51"/>
    </location>
</feature>
<evidence type="ECO:0000313" key="1">
    <source>
        <dbReference type="EMBL" id="GAH01988.1"/>
    </source>
</evidence>
<protein>
    <submittedName>
        <fullName evidence="1">Uncharacterized protein</fullName>
    </submittedName>
</protein>
<gene>
    <name evidence="1" type="ORF">S01H4_39763</name>
</gene>
<dbReference type="EMBL" id="BART01021580">
    <property type="protein sequence ID" value="GAH01988.1"/>
    <property type="molecule type" value="Genomic_DNA"/>
</dbReference>
<dbReference type="AlphaFoldDB" id="X1E023"/>